<keyword evidence="1" id="KW-0472">Membrane</keyword>
<dbReference type="EMBL" id="CP018800">
    <property type="protein sequence ID" value="ATX80942.1"/>
    <property type="molecule type" value="Genomic_DNA"/>
</dbReference>
<dbReference type="KEGG" id="mfn:Ga0123462_0063"/>
<evidence type="ECO:0000313" key="2">
    <source>
        <dbReference type="EMBL" id="ATX80942.1"/>
    </source>
</evidence>
<proteinExistence type="predicted"/>
<feature type="transmembrane region" description="Helical" evidence="1">
    <location>
        <begin position="357"/>
        <end position="379"/>
    </location>
</feature>
<evidence type="ECO:0000313" key="3">
    <source>
        <dbReference type="Proteomes" id="UP000231637"/>
    </source>
</evidence>
<keyword evidence="1" id="KW-1133">Transmembrane helix</keyword>
<feature type="transmembrane region" description="Helical" evidence="1">
    <location>
        <begin position="333"/>
        <end position="351"/>
    </location>
</feature>
<dbReference type="Proteomes" id="UP000231637">
    <property type="component" value="Chromosome"/>
</dbReference>
<keyword evidence="1" id="KW-0812">Transmembrane</keyword>
<gene>
    <name evidence="2" type="ORF">Ga0123462_0063</name>
</gene>
<feature type="transmembrane region" description="Helical" evidence="1">
    <location>
        <begin position="62"/>
        <end position="82"/>
    </location>
</feature>
<keyword evidence="3" id="KW-1185">Reference proteome</keyword>
<sequence>MINISNGGSVSTPKRWSPFALGFRPFFLLAGWFATLFMATSLGGFVSGIWHYNYFELSLWHAHEMLFGFGVAVIAGFLLTAVRNWTGLATPSGLPLALLVLLWLAPRVLSAVPMPAMIFALLDMLFLPVLALLIYLRVKQAKQPHNYSVPALLLLLAVANAGIHLDLLGQLPGVSSGMLHLGVLTFVAIIVLIGGRVVPFFIGSATASQAGSKRWIEKAALPSVMLFAGVNLLLPVDGLVAVLAVAVGLLHAKRMQQWYVASIWKEPMLWVLYLGYAWLVAGFFFYAAALMFNLPLTEAVHAWTVGAIGAFTLGMMARVSLGHTGRPVQALPWMPAGFILIVAAAFARVVMPLINPAWLDSIVMFSATCWIIAFLIFAIRYSMLLLKPRLDGKEG</sequence>
<name>A0A2K8L1I4_9PROT</name>
<dbReference type="Pfam" id="PF05940">
    <property type="entry name" value="NnrS"/>
    <property type="match status" value="1"/>
</dbReference>
<feature type="transmembrane region" description="Helical" evidence="1">
    <location>
        <begin position="117"/>
        <end position="136"/>
    </location>
</feature>
<feature type="transmembrane region" description="Helical" evidence="1">
    <location>
        <begin position="26"/>
        <end position="50"/>
    </location>
</feature>
<feature type="transmembrane region" description="Helical" evidence="1">
    <location>
        <begin position="148"/>
        <end position="169"/>
    </location>
</feature>
<accession>A0A2K8L1I4</accession>
<protein>
    <submittedName>
        <fullName evidence="2">Uncharacterized protein involved in response to NO</fullName>
    </submittedName>
</protein>
<feature type="transmembrane region" description="Helical" evidence="1">
    <location>
        <begin position="270"/>
        <end position="294"/>
    </location>
</feature>
<feature type="transmembrane region" description="Helical" evidence="1">
    <location>
        <begin position="224"/>
        <end position="250"/>
    </location>
</feature>
<feature type="transmembrane region" description="Helical" evidence="1">
    <location>
        <begin position="88"/>
        <end position="105"/>
    </location>
</feature>
<dbReference type="AlphaFoldDB" id="A0A2K8L1I4"/>
<feature type="transmembrane region" description="Helical" evidence="1">
    <location>
        <begin position="300"/>
        <end position="321"/>
    </location>
</feature>
<dbReference type="InterPro" id="IPR010266">
    <property type="entry name" value="NnrS"/>
</dbReference>
<evidence type="ECO:0000256" key="1">
    <source>
        <dbReference type="SAM" id="Phobius"/>
    </source>
</evidence>
<reference evidence="2 3" key="1">
    <citation type="submission" date="2016-12" db="EMBL/GenBank/DDBJ databases">
        <title>Isolation and genomic insights into novel planktonic Zetaproteobacteria from stratified waters of the Chesapeake Bay.</title>
        <authorList>
            <person name="McAllister S.M."/>
            <person name="Kato S."/>
            <person name="Chan C.S."/>
            <person name="Chiu B.K."/>
            <person name="Field E.K."/>
        </authorList>
    </citation>
    <scope>NUCLEOTIDE SEQUENCE [LARGE SCALE GENOMIC DNA]</scope>
    <source>
        <strain evidence="2 3">CP-8</strain>
    </source>
</reference>
<feature type="transmembrane region" description="Helical" evidence="1">
    <location>
        <begin position="181"/>
        <end position="204"/>
    </location>
</feature>
<organism evidence="2 3">
    <name type="scientific">Mariprofundus ferrinatatus</name>
    <dbReference type="NCBI Taxonomy" id="1921087"/>
    <lineage>
        <taxon>Bacteria</taxon>
        <taxon>Pseudomonadati</taxon>
        <taxon>Pseudomonadota</taxon>
        <taxon>Candidatius Mariprofundia</taxon>
        <taxon>Mariprofundales</taxon>
        <taxon>Mariprofundaceae</taxon>
        <taxon>Mariprofundus</taxon>
    </lineage>
</organism>